<dbReference type="EMBL" id="JAELUP010000089">
    <property type="protein sequence ID" value="MBJ6362646.1"/>
    <property type="molecule type" value="Genomic_DNA"/>
</dbReference>
<keyword evidence="9" id="KW-0548">Nucleotidyltransferase</keyword>
<dbReference type="RefSeq" id="WP_199020192.1">
    <property type="nucleotide sequence ID" value="NZ_JAELUP010000089.1"/>
</dbReference>
<evidence type="ECO:0000256" key="1">
    <source>
        <dbReference type="ARBA" id="ARBA00022490"/>
    </source>
</evidence>
<dbReference type="InterPro" id="IPR025877">
    <property type="entry name" value="MobA-like_NTP_Trfase"/>
</dbReference>
<dbReference type="PANTHER" id="PTHR19136:SF81">
    <property type="entry name" value="MOLYBDENUM COFACTOR GUANYLYLTRANSFERASE"/>
    <property type="match status" value="1"/>
</dbReference>
<evidence type="ECO:0000256" key="6">
    <source>
        <dbReference type="ARBA" id="ARBA00023134"/>
    </source>
</evidence>
<evidence type="ECO:0000256" key="4">
    <source>
        <dbReference type="ARBA" id="ARBA00022741"/>
    </source>
</evidence>
<dbReference type="GO" id="GO:0016779">
    <property type="term" value="F:nucleotidyltransferase activity"/>
    <property type="evidence" value="ECO:0007669"/>
    <property type="project" value="UniProtKB-KW"/>
</dbReference>
<dbReference type="InterPro" id="IPR029044">
    <property type="entry name" value="Nucleotide-diphossugar_trans"/>
</dbReference>
<organism evidence="9 10">
    <name type="scientific">Paenibacillus roseus</name>
    <dbReference type="NCBI Taxonomy" id="2798579"/>
    <lineage>
        <taxon>Bacteria</taxon>
        <taxon>Bacillati</taxon>
        <taxon>Bacillota</taxon>
        <taxon>Bacilli</taxon>
        <taxon>Bacillales</taxon>
        <taxon>Paenibacillaceae</taxon>
        <taxon>Paenibacillus</taxon>
    </lineage>
</organism>
<dbReference type="GO" id="GO:0006777">
    <property type="term" value="P:Mo-molybdopterin cofactor biosynthetic process"/>
    <property type="evidence" value="ECO:0007669"/>
    <property type="project" value="UniProtKB-KW"/>
</dbReference>
<dbReference type="Gene3D" id="3.90.550.10">
    <property type="entry name" value="Spore Coat Polysaccharide Biosynthesis Protein SpsA, Chain A"/>
    <property type="match status" value="1"/>
</dbReference>
<evidence type="ECO:0000259" key="8">
    <source>
        <dbReference type="Pfam" id="PF12804"/>
    </source>
</evidence>
<dbReference type="Pfam" id="PF12804">
    <property type="entry name" value="NTP_transf_3"/>
    <property type="match status" value="1"/>
</dbReference>
<dbReference type="GO" id="GO:0005525">
    <property type="term" value="F:GTP binding"/>
    <property type="evidence" value="ECO:0007669"/>
    <property type="project" value="UniProtKB-KW"/>
</dbReference>
<proteinExistence type="predicted"/>
<dbReference type="AlphaFoldDB" id="A0A934J8I4"/>
<evidence type="ECO:0000313" key="9">
    <source>
        <dbReference type="EMBL" id="MBJ6362646.1"/>
    </source>
</evidence>
<dbReference type="CDD" id="cd02503">
    <property type="entry name" value="MobA"/>
    <property type="match status" value="1"/>
</dbReference>
<dbReference type="Proteomes" id="UP000640274">
    <property type="component" value="Unassembled WGS sequence"/>
</dbReference>
<evidence type="ECO:0000256" key="2">
    <source>
        <dbReference type="ARBA" id="ARBA00022679"/>
    </source>
</evidence>
<gene>
    <name evidence="9" type="ORF">JFN88_15615</name>
</gene>
<keyword evidence="1" id="KW-0963">Cytoplasm</keyword>
<dbReference type="PANTHER" id="PTHR19136">
    <property type="entry name" value="MOLYBDENUM COFACTOR GUANYLYLTRANSFERASE"/>
    <property type="match status" value="1"/>
</dbReference>
<keyword evidence="7" id="KW-0501">Molybdenum cofactor biosynthesis</keyword>
<dbReference type="InterPro" id="IPR013482">
    <property type="entry name" value="Molybde_CF_guanTrfase"/>
</dbReference>
<accession>A0A934J8I4</accession>
<comment type="caution">
    <text evidence="9">The sequence shown here is derived from an EMBL/GenBank/DDBJ whole genome shotgun (WGS) entry which is preliminary data.</text>
</comment>
<name>A0A934J8I4_9BACL</name>
<dbReference type="GO" id="GO:0046872">
    <property type="term" value="F:metal ion binding"/>
    <property type="evidence" value="ECO:0007669"/>
    <property type="project" value="UniProtKB-KW"/>
</dbReference>
<evidence type="ECO:0000313" key="10">
    <source>
        <dbReference type="Proteomes" id="UP000640274"/>
    </source>
</evidence>
<keyword evidence="6" id="KW-0342">GTP-binding</keyword>
<sequence>MDVTGVILAGSRASRTAGKPSHAFWFYNGEMMLERQLSSMRQFCKERIVVTDSPKPFLDVLDPNVRLITDFAAGNGPLGGLHAALHLSTHPVIWAVACDLPLLNSKAAEYMTHKLEGYDAVVPVLNNRLQPWFGIYDKRCAKVASELLNHGLTSPLVFLSFIQYKPVPAFEFLEHGIDPGFLYRLSHPNEMTRPS</sequence>
<evidence type="ECO:0000256" key="7">
    <source>
        <dbReference type="ARBA" id="ARBA00023150"/>
    </source>
</evidence>
<keyword evidence="2" id="KW-0808">Transferase</keyword>
<reference evidence="9" key="1">
    <citation type="submission" date="2020-12" db="EMBL/GenBank/DDBJ databases">
        <authorList>
            <person name="Huq M.A."/>
        </authorList>
    </citation>
    <scope>NUCLEOTIDE SEQUENCE</scope>
    <source>
        <strain evidence="9">MAHUQ-46</strain>
    </source>
</reference>
<evidence type="ECO:0000256" key="5">
    <source>
        <dbReference type="ARBA" id="ARBA00022842"/>
    </source>
</evidence>
<evidence type="ECO:0000256" key="3">
    <source>
        <dbReference type="ARBA" id="ARBA00022723"/>
    </source>
</evidence>
<keyword evidence="5" id="KW-0460">Magnesium</keyword>
<feature type="domain" description="MobA-like NTP transferase" evidence="8">
    <location>
        <begin position="5"/>
        <end position="151"/>
    </location>
</feature>
<protein>
    <submittedName>
        <fullName evidence="9">Molybdenum cofactor guanylyltransferase</fullName>
    </submittedName>
</protein>
<keyword evidence="3" id="KW-0479">Metal-binding</keyword>
<keyword evidence="10" id="KW-1185">Reference proteome</keyword>
<keyword evidence="4" id="KW-0547">Nucleotide-binding</keyword>
<dbReference type="SUPFAM" id="SSF53448">
    <property type="entry name" value="Nucleotide-diphospho-sugar transferases"/>
    <property type="match status" value="1"/>
</dbReference>